<dbReference type="EnsemblFungi" id="MAPG_00677T0">
    <property type="protein sequence ID" value="MAPG_00677T0"/>
    <property type="gene ID" value="MAPG_00677"/>
</dbReference>
<reference evidence="2" key="5">
    <citation type="submission" date="2015-06" db="UniProtKB">
        <authorList>
            <consortium name="EnsemblFungi"/>
        </authorList>
    </citation>
    <scope>IDENTIFICATION</scope>
    <source>
        <strain evidence="2">ATCC 64411</strain>
    </source>
</reference>
<reference evidence="1" key="1">
    <citation type="submission" date="2010-05" db="EMBL/GenBank/DDBJ databases">
        <title>The Genome Sequence of Magnaporthe poae strain ATCC 64411.</title>
        <authorList>
            <consortium name="The Broad Institute Genome Sequencing Platform"/>
            <consortium name="Broad Institute Genome Sequencing Center for Infectious Disease"/>
            <person name="Ma L.-J."/>
            <person name="Dead R."/>
            <person name="Young S."/>
            <person name="Zeng Q."/>
            <person name="Koehrsen M."/>
            <person name="Alvarado L."/>
            <person name="Berlin A."/>
            <person name="Chapman S.B."/>
            <person name="Chen Z."/>
            <person name="Freedman E."/>
            <person name="Gellesch M."/>
            <person name="Goldberg J."/>
            <person name="Griggs A."/>
            <person name="Gujja S."/>
            <person name="Heilman E.R."/>
            <person name="Heiman D."/>
            <person name="Hepburn T."/>
            <person name="Howarth C."/>
            <person name="Jen D."/>
            <person name="Larson L."/>
            <person name="Mehta T."/>
            <person name="Neiman D."/>
            <person name="Pearson M."/>
            <person name="Roberts A."/>
            <person name="Saif S."/>
            <person name="Shea T."/>
            <person name="Shenoy N."/>
            <person name="Sisk P."/>
            <person name="Stolte C."/>
            <person name="Sykes S."/>
            <person name="Walk T."/>
            <person name="White J."/>
            <person name="Yandava C."/>
            <person name="Haas B."/>
            <person name="Nusbaum C."/>
            <person name="Birren B."/>
        </authorList>
    </citation>
    <scope>NUCLEOTIDE SEQUENCE</scope>
    <source>
        <strain evidence="1">ATCC 64411</strain>
    </source>
</reference>
<reference evidence="1" key="3">
    <citation type="submission" date="2011-03" db="EMBL/GenBank/DDBJ databases">
        <title>Annotation of Magnaporthe poae ATCC 64411.</title>
        <authorList>
            <person name="Ma L.-J."/>
            <person name="Dead R."/>
            <person name="Young S.K."/>
            <person name="Zeng Q."/>
            <person name="Gargeya S."/>
            <person name="Fitzgerald M."/>
            <person name="Haas B."/>
            <person name="Abouelleil A."/>
            <person name="Alvarado L."/>
            <person name="Arachchi H.M."/>
            <person name="Berlin A."/>
            <person name="Brown A."/>
            <person name="Chapman S.B."/>
            <person name="Chen Z."/>
            <person name="Dunbar C."/>
            <person name="Freedman E."/>
            <person name="Gearin G."/>
            <person name="Gellesch M."/>
            <person name="Goldberg J."/>
            <person name="Griggs A."/>
            <person name="Gujja S."/>
            <person name="Heiman D."/>
            <person name="Howarth C."/>
            <person name="Larson L."/>
            <person name="Lui A."/>
            <person name="MacDonald P.J.P."/>
            <person name="Mehta T."/>
            <person name="Montmayeur A."/>
            <person name="Murphy C."/>
            <person name="Neiman D."/>
            <person name="Pearson M."/>
            <person name="Priest M."/>
            <person name="Roberts A."/>
            <person name="Saif S."/>
            <person name="Shea T."/>
            <person name="Shenoy N."/>
            <person name="Sisk P."/>
            <person name="Stolte C."/>
            <person name="Sykes S."/>
            <person name="Yandava C."/>
            <person name="Wortman J."/>
            <person name="Nusbaum C."/>
            <person name="Birren B."/>
        </authorList>
    </citation>
    <scope>NUCLEOTIDE SEQUENCE</scope>
    <source>
        <strain evidence="1">ATCC 64411</strain>
    </source>
</reference>
<accession>A0A0C4DLN3</accession>
<reference evidence="3" key="2">
    <citation type="submission" date="2010-05" db="EMBL/GenBank/DDBJ databases">
        <title>The genome sequence of Magnaporthe poae strain ATCC 64411.</title>
        <authorList>
            <person name="Ma L.-J."/>
            <person name="Dead R."/>
            <person name="Young S."/>
            <person name="Zeng Q."/>
            <person name="Koehrsen M."/>
            <person name="Alvarado L."/>
            <person name="Berlin A."/>
            <person name="Chapman S.B."/>
            <person name="Chen Z."/>
            <person name="Freedman E."/>
            <person name="Gellesch M."/>
            <person name="Goldberg J."/>
            <person name="Griggs A."/>
            <person name="Gujja S."/>
            <person name="Heilman E.R."/>
            <person name="Heiman D."/>
            <person name="Hepburn T."/>
            <person name="Howarth C."/>
            <person name="Jen D."/>
            <person name="Larson L."/>
            <person name="Mehta T."/>
            <person name="Neiman D."/>
            <person name="Pearson M."/>
            <person name="Roberts A."/>
            <person name="Saif S."/>
            <person name="Shea T."/>
            <person name="Shenoy N."/>
            <person name="Sisk P."/>
            <person name="Stolte C."/>
            <person name="Sykes S."/>
            <person name="Walk T."/>
            <person name="White J."/>
            <person name="Yandava C."/>
            <person name="Haas B."/>
            <person name="Nusbaum C."/>
            <person name="Birren B."/>
        </authorList>
    </citation>
    <scope>NUCLEOTIDE SEQUENCE [LARGE SCALE GENOMIC DNA]</scope>
    <source>
        <strain evidence="3">ATCC 64411 / 73-15</strain>
    </source>
</reference>
<proteinExistence type="predicted"/>
<dbReference type="AlphaFoldDB" id="A0A0C4DLN3"/>
<name>A0A0C4DLN3_MAGP6</name>
<dbReference type="EMBL" id="ADBL01000159">
    <property type="status" value="NOT_ANNOTATED_CDS"/>
    <property type="molecule type" value="Genomic_DNA"/>
</dbReference>
<evidence type="ECO:0000313" key="3">
    <source>
        <dbReference type="Proteomes" id="UP000011715"/>
    </source>
</evidence>
<evidence type="ECO:0000313" key="1">
    <source>
        <dbReference type="EMBL" id="KLU81592.1"/>
    </source>
</evidence>
<sequence>MEAGPLPTDTAVGHRVSTNHGGCSITVLDSRGFSSQVASWQHTLTHVAGGRQCLTAPASPAPAVPRRCAAAATAASLPGASHRPGPGPGLTDPPWSWFCLSFGFGFLLLLAARPRPSAADAWVLIACHGYNQPSPAVFPALMCFPATSVGLPRARTGP</sequence>
<dbReference type="VEuPathDB" id="FungiDB:MAPG_00677"/>
<evidence type="ECO:0000313" key="2">
    <source>
        <dbReference type="EnsemblFungi" id="MAPG_00677T0"/>
    </source>
</evidence>
<organism evidence="2 3">
    <name type="scientific">Magnaporthiopsis poae (strain ATCC 64411 / 73-15)</name>
    <name type="common">Kentucky bluegrass fungus</name>
    <name type="synonym">Magnaporthe poae</name>
    <dbReference type="NCBI Taxonomy" id="644358"/>
    <lineage>
        <taxon>Eukaryota</taxon>
        <taxon>Fungi</taxon>
        <taxon>Dikarya</taxon>
        <taxon>Ascomycota</taxon>
        <taxon>Pezizomycotina</taxon>
        <taxon>Sordariomycetes</taxon>
        <taxon>Sordariomycetidae</taxon>
        <taxon>Magnaporthales</taxon>
        <taxon>Magnaporthaceae</taxon>
        <taxon>Magnaporthiopsis</taxon>
    </lineage>
</organism>
<reference evidence="2" key="4">
    <citation type="journal article" date="2015" name="G3 (Bethesda)">
        <title>Genome sequences of three phytopathogenic species of the Magnaporthaceae family of fungi.</title>
        <authorList>
            <person name="Okagaki L.H."/>
            <person name="Nunes C.C."/>
            <person name="Sailsbery J."/>
            <person name="Clay B."/>
            <person name="Brown D."/>
            <person name="John T."/>
            <person name="Oh Y."/>
            <person name="Young N."/>
            <person name="Fitzgerald M."/>
            <person name="Haas B.J."/>
            <person name="Zeng Q."/>
            <person name="Young S."/>
            <person name="Adiconis X."/>
            <person name="Fan L."/>
            <person name="Levin J.Z."/>
            <person name="Mitchell T.K."/>
            <person name="Okubara P.A."/>
            <person name="Farman M.L."/>
            <person name="Kohn L.M."/>
            <person name="Birren B."/>
            <person name="Ma L.-J."/>
            <person name="Dean R.A."/>
        </authorList>
    </citation>
    <scope>NUCLEOTIDE SEQUENCE</scope>
    <source>
        <strain evidence="2">ATCC 64411 / 73-15</strain>
    </source>
</reference>
<dbReference type="EMBL" id="GL876966">
    <property type="protein sequence ID" value="KLU81592.1"/>
    <property type="molecule type" value="Genomic_DNA"/>
</dbReference>
<keyword evidence="3" id="KW-1185">Reference proteome</keyword>
<gene>
    <name evidence="1" type="ORF">MAPG_00677</name>
</gene>
<dbReference type="Proteomes" id="UP000011715">
    <property type="component" value="Unassembled WGS sequence"/>
</dbReference>
<protein>
    <submittedName>
        <fullName evidence="1 2">Uncharacterized protein</fullName>
    </submittedName>
</protein>